<dbReference type="PANTHER" id="PTHR43191:SF2">
    <property type="entry name" value="RRNA METHYLTRANSFERASE 3, MITOCHONDRIAL"/>
    <property type="match status" value="1"/>
</dbReference>
<dbReference type="InterPro" id="IPR001537">
    <property type="entry name" value="SpoU_MeTrfase"/>
</dbReference>
<dbReference type="PANTHER" id="PTHR43191">
    <property type="entry name" value="RRNA METHYLTRANSFERASE 3"/>
    <property type="match status" value="1"/>
</dbReference>
<reference evidence="4 5" key="1">
    <citation type="journal article" date="2015" name="Genome Biol. Evol.">
        <title>Phylogenomic analyses indicate that early fungi evolved digesting cell walls of algal ancestors of land plants.</title>
        <authorList>
            <person name="Chang Y."/>
            <person name="Wang S."/>
            <person name="Sekimoto S."/>
            <person name="Aerts A.L."/>
            <person name="Choi C."/>
            <person name="Clum A."/>
            <person name="LaButti K.M."/>
            <person name="Lindquist E.A."/>
            <person name="Yee Ngan C."/>
            <person name="Ohm R.A."/>
            <person name="Salamov A.A."/>
            <person name="Grigoriev I.V."/>
            <person name="Spatafora J.W."/>
            <person name="Berbee M.L."/>
        </authorList>
    </citation>
    <scope>NUCLEOTIDE SEQUENCE [LARGE SCALE GENOMIC DNA]</scope>
    <source>
        <strain evidence="4 5">NRRL 28638</strain>
    </source>
</reference>
<keyword evidence="2" id="KW-0808">Transferase</keyword>
<dbReference type="Gene3D" id="3.40.1280.10">
    <property type="match status" value="1"/>
</dbReference>
<sequence>MTTQISKTYLKTLKKLITNREFRAKSNELVIPINYFKSHLTPSSIVIPENTKFNQIENEKFNDIKIYSLSEKAISELPAEYRNTALVTIKLPNNEEENSKQIVSEKDKRILILDKLSDPSNLGKLLHAASLLNWDRVLILRGSCSPLNLAVIKSSFGTSLNFNYWSMIDYEELDEIVNAKGFELVLADMPPKEISLDNINKPVLFDRVNKSLINNIDIKFDKLALVLGSEHHGISQNINSTIGIGIPIDNKLNSLNVASAGAILMDYLNSV</sequence>
<organism evidence="4 5">
    <name type="scientific">Conidiobolus coronatus (strain ATCC 28846 / CBS 209.66 / NRRL 28638)</name>
    <name type="common">Delacroixia coronata</name>
    <dbReference type="NCBI Taxonomy" id="796925"/>
    <lineage>
        <taxon>Eukaryota</taxon>
        <taxon>Fungi</taxon>
        <taxon>Fungi incertae sedis</taxon>
        <taxon>Zoopagomycota</taxon>
        <taxon>Entomophthoromycotina</taxon>
        <taxon>Entomophthoromycetes</taxon>
        <taxon>Entomophthorales</taxon>
        <taxon>Ancylistaceae</taxon>
        <taxon>Conidiobolus</taxon>
    </lineage>
</organism>
<evidence type="ECO:0000256" key="2">
    <source>
        <dbReference type="ARBA" id="ARBA00022679"/>
    </source>
</evidence>
<dbReference type="GO" id="GO:0008173">
    <property type="term" value="F:RNA methyltransferase activity"/>
    <property type="evidence" value="ECO:0007669"/>
    <property type="project" value="InterPro"/>
</dbReference>
<dbReference type="SUPFAM" id="SSF75217">
    <property type="entry name" value="alpha/beta knot"/>
    <property type="match status" value="1"/>
</dbReference>
<dbReference type="EMBL" id="KQ964443">
    <property type="protein sequence ID" value="KXN72977.1"/>
    <property type="molecule type" value="Genomic_DNA"/>
</dbReference>
<evidence type="ECO:0000256" key="1">
    <source>
        <dbReference type="ARBA" id="ARBA00022603"/>
    </source>
</evidence>
<keyword evidence="1" id="KW-0489">Methyltransferase</keyword>
<dbReference type="InterPro" id="IPR051259">
    <property type="entry name" value="rRNA_Methyltransferase"/>
</dbReference>
<dbReference type="GO" id="GO:0032259">
    <property type="term" value="P:methylation"/>
    <property type="evidence" value="ECO:0007669"/>
    <property type="project" value="UniProtKB-KW"/>
</dbReference>
<dbReference type="Proteomes" id="UP000070444">
    <property type="component" value="Unassembled WGS sequence"/>
</dbReference>
<dbReference type="InterPro" id="IPR029026">
    <property type="entry name" value="tRNA_m1G_MTases_N"/>
</dbReference>
<keyword evidence="5" id="KW-1185">Reference proteome</keyword>
<gene>
    <name evidence="4" type="ORF">CONCODRAFT_4123</name>
</gene>
<dbReference type="InterPro" id="IPR029028">
    <property type="entry name" value="Alpha/beta_knot_MTases"/>
</dbReference>
<dbReference type="GO" id="GO:0006396">
    <property type="term" value="P:RNA processing"/>
    <property type="evidence" value="ECO:0007669"/>
    <property type="project" value="InterPro"/>
</dbReference>
<evidence type="ECO:0000259" key="3">
    <source>
        <dbReference type="Pfam" id="PF00588"/>
    </source>
</evidence>
<dbReference type="AlphaFoldDB" id="A0A137PDA2"/>
<dbReference type="Pfam" id="PF00588">
    <property type="entry name" value="SpoU_methylase"/>
    <property type="match status" value="1"/>
</dbReference>
<dbReference type="GO" id="GO:0003723">
    <property type="term" value="F:RNA binding"/>
    <property type="evidence" value="ECO:0007669"/>
    <property type="project" value="InterPro"/>
</dbReference>
<dbReference type="OrthoDB" id="270651at2759"/>
<name>A0A137PDA2_CONC2</name>
<dbReference type="STRING" id="796925.A0A137PDA2"/>
<evidence type="ECO:0000313" key="4">
    <source>
        <dbReference type="EMBL" id="KXN72977.1"/>
    </source>
</evidence>
<evidence type="ECO:0000313" key="5">
    <source>
        <dbReference type="Proteomes" id="UP000070444"/>
    </source>
</evidence>
<accession>A0A137PDA2</accession>
<dbReference type="CDD" id="cd18095">
    <property type="entry name" value="SpoU-like_rRNA-MTase"/>
    <property type="match status" value="1"/>
</dbReference>
<protein>
    <submittedName>
        <fullName evidence="4">Alpha/beta knot</fullName>
    </submittedName>
</protein>
<feature type="domain" description="tRNA/rRNA methyltransferase SpoU type" evidence="3">
    <location>
        <begin position="110"/>
        <end position="265"/>
    </location>
</feature>
<proteinExistence type="predicted"/>